<dbReference type="InterPro" id="IPR036390">
    <property type="entry name" value="WH_DNA-bd_sf"/>
</dbReference>
<organism evidence="6">
    <name type="scientific">bioreactor metagenome</name>
    <dbReference type="NCBI Taxonomy" id="1076179"/>
    <lineage>
        <taxon>unclassified sequences</taxon>
        <taxon>metagenomes</taxon>
        <taxon>ecological metagenomes</taxon>
    </lineage>
</organism>
<dbReference type="CDD" id="cd00090">
    <property type="entry name" value="HTH_ARSR"/>
    <property type="match status" value="1"/>
</dbReference>
<dbReference type="GO" id="GO:0003677">
    <property type="term" value="F:DNA binding"/>
    <property type="evidence" value="ECO:0007669"/>
    <property type="project" value="UniProtKB-KW"/>
</dbReference>
<evidence type="ECO:0000256" key="3">
    <source>
        <dbReference type="ARBA" id="ARBA00023163"/>
    </source>
</evidence>
<dbReference type="PANTHER" id="PTHR33154">
    <property type="entry name" value="TRANSCRIPTIONAL REGULATOR, ARSR FAMILY"/>
    <property type="match status" value="1"/>
</dbReference>
<dbReference type="EMBL" id="VSSQ01104810">
    <property type="protein sequence ID" value="MPN45146.1"/>
    <property type="molecule type" value="Genomic_DNA"/>
</dbReference>
<dbReference type="Pfam" id="PF01022">
    <property type="entry name" value="HTH_5"/>
    <property type="match status" value="1"/>
</dbReference>
<evidence type="ECO:0000259" key="5">
    <source>
        <dbReference type="PROSITE" id="PS50987"/>
    </source>
</evidence>
<feature type="domain" description="HTH arsR-type" evidence="5">
    <location>
        <begin position="1"/>
        <end position="89"/>
    </location>
</feature>
<reference evidence="6" key="1">
    <citation type="submission" date="2019-08" db="EMBL/GenBank/DDBJ databases">
        <authorList>
            <person name="Kucharzyk K."/>
            <person name="Murdoch R.W."/>
            <person name="Higgins S."/>
            <person name="Loffler F."/>
        </authorList>
    </citation>
    <scope>NUCLEOTIDE SEQUENCE</scope>
</reference>
<dbReference type="InterPro" id="IPR036388">
    <property type="entry name" value="WH-like_DNA-bd_sf"/>
</dbReference>
<keyword evidence="1" id="KW-0805">Transcription regulation</keyword>
<sequence length="121" mass="13582">MSFNLAFKALADASRREILNMLKKGDLTAGEIADHFNMTKPSISHHLSVLKQANLVQDVRKGQTIWYSLNTTVFQDLMGWFYDIAGISLSTENEQVFVVNHELPSGGKDKNEGRKRDGAEK</sequence>
<proteinExistence type="predicted"/>
<dbReference type="InterPro" id="IPR001845">
    <property type="entry name" value="HTH_ArsR_DNA-bd_dom"/>
</dbReference>
<dbReference type="GO" id="GO:0003700">
    <property type="term" value="F:DNA-binding transcription factor activity"/>
    <property type="evidence" value="ECO:0007669"/>
    <property type="project" value="InterPro"/>
</dbReference>
<dbReference type="InterPro" id="IPR011991">
    <property type="entry name" value="ArsR-like_HTH"/>
</dbReference>
<protein>
    <recommendedName>
        <fullName evidence="5">HTH arsR-type domain-containing protein</fullName>
    </recommendedName>
</protein>
<dbReference type="PROSITE" id="PS50987">
    <property type="entry name" value="HTH_ARSR_2"/>
    <property type="match status" value="1"/>
</dbReference>
<dbReference type="NCBIfam" id="NF033789">
    <property type="entry name" value="repress_SdpR"/>
    <property type="match status" value="1"/>
</dbReference>
<dbReference type="SUPFAM" id="SSF46785">
    <property type="entry name" value="Winged helix' DNA-binding domain"/>
    <property type="match status" value="1"/>
</dbReference>
<dbReference type="Gene3D" id="1.10.10.10">
    <property type="entry name" value="Winged helix-like DNA-binding domain superfamily/Winged helix DNA-binding domain"/>
    <property type="match status" value="1"/>
</dbReference>
<dbReference type="InterPro" id="IPR047796">
    <property type="entry name" value="SdpR-like_repress"/>
</dbReference>
<dbReference type="AlphaFoldDB" id="A0A645I2Q3"/>
<evidence type="ECO:0000313" key="6">
    <source>
        <dbReference type="EMBL" id="MPN45146.1"/>
    </source>
</evidence>
<evidence type="ECO:0000256" key="4">
    <source>
        <dbReference type="SAM" id="MobiDB-lite"/>
    </source>
</evidence>
<dbReference type="InterPro" id="IPR051081">
    <property type="entry name" value="HTH_MetalResp_TranReg"/>
</dbReference>
<feature type="region of interest" description="Disordered" evidence="4">
    <location>
        <begin position="102"/>
        <end position="121"/>
    </location>
</feature>
<evidence type="ECO:0000256" key="2">
    <source>
        <dbReference type="ARBA" id="ARBA00023125"/>
    </source>
</evidence>
<dbReference type="PRINTS" id="PR00778">
    <property type="entry name" value="HTHARSR"/>
</dbReference>
<comment type="caution">
    <text evidence="6">The sequence shown here is derived from an EMBL/GenBank/DDBJ whole genome shotgun (WGS) entry which is preliminary data.</text>
</comment>
<keyword evidence="2" id="KW-0238">DNA-binding</keyword>
<feature type="compositionally biased region" description="Basic and acidic residues" evidence="4">
    <location>
        <begin position="107"/>
        <end position="121"/>
    </location>
</feature>
<gene>
    <name evidence="6" type="ORF">SDC9_192713</name>
</gene>
<name>A0A645I2Q3_9ZZZZ</name>
<evidence type="ECO:0000256" key="1">
    <source>
        <dbReference type="ARBA" id="ARBA00023015"/>
    </source>
</evidence>
<keyword evidence="3" id="KW-0804">Transcription</keyword>
<accession>A0A645I2Q3</accession>
<dbReference type="PANTHER" id="PTHR33154:SF33">
    <property type="entry name" value="TRANSCRIPTIONAL REPRESSOR SDPR"/>
    <property type="match status" value="1"/>
</dbReference>
<dbReference type="NCBIfam" id="NF033788">
    <property type="entry name" value="HTH_metalloreg"/>
    <property type="match status" value="1"/>
</dbReference>
<dbReference type="SMART" id="SM00418">
    <property type="entry name" value="HTH_ARSR"/>
    <property type="match status" value="1"/>
</dbReference>